<protein>
    <recommendedName>
        <fullName evidence="6">tRNA1(Val) (adenine(37)-N6)-methyltransferase</fullName>
        <ecNumber evidence="6">2.1.1.223</ecNumber>
    </recommendedName>
    <alternativeName>
        <fullName evidence="6">tRNA m6A37 methyltransferase</fullName>
    </alternativeName>
</protein>
<comment type="function">
    <text evidence="6">Specifically methylates the adenine in position 37 of tRNA(1)(Val) (anticodon cmo5UAC).</text>
</comment>
<dbReference type="Proteomes" id="UP000199031">
    <property type="component" value="Unassembled WGS sequence"/>
</dbReference>
<comment type="subcellular location">
    <subcellularLocation>
        <location evidence="6">Cytoplasm</location>
    </subcellularLocation>
</comment>
<keyword evidence="5 6" id="KW-0819">tRNA processing</keyword>
<dbReference type="STRING" id="1465490.SAMN05444277_103267"/>
<dbReference type="EMBL" id="FOXQ01000003">
    <property type="protein sequence ID" value="SFP94130.1"/>
    <property type="molecule type" value="Genomic_DNA"/>
</dbReference>
<dbReference type="RefSeq" id="WP_090656957.1">
    <property type="nucleotide sequence ID" value="NZ_FOXQ01000003.1"/>
</dbReference>
<dbReference type="EC" id="2.1.1.223" evidence="6"/>
<dbReference type="PANTHER" id="PTHR47739:SF1">
    <property type="entry name" value="TRNA1(VAL) (ADENINE(37)-N6)-METHYLTRANSFERASE"/>
    <property type="match status" value="1"/>
</dbReference>
<dbReference type="PANTHER" id="PTHR47739">
    <property type="entry name" value="TRNA1(VAL) (ADENINE(37)-N6)-METHYLTRANSFERASE"/>
    <property type="match status" value="1"/>
</dbReference>
<dbReference type="GO" id="GO:0016430">
    <property type="term" value="F:tRNA (adenine-N6)-methyltransferase activity"/>
    <property type="evidence" value="ECO:0007669"/>
    <property type="project" value="UniProtKB-UniRule"/>
</dbReference>
<organism evidence="8 9">
    <name type="scientific">Parafilimonas terrae</name>
    <dbReference type="NCBI Taxonomy" id="1465490"/>
    <lineage>
        <taxon>Bacteria</taxon>
        <taxon>Pseudomonadati</taxon>
        <taxon>Bacteroidota</taxon>
        <taxon>Chitinophagia</taxon>
        <taxon>Chitinophagales</taxon>
        <taxon>Chitinophagaceae</taxon>
        <taxon>Parafilimonas</taxon>
    </lineage>
</organism>
<sequence length="240" mass="27171">MPNNYFKFKQFTVYQDKCAMKVCTDACLFGAWAAAHSSQLKARSLLDIGAGTGLLSLMLAQKLPGIMIDAVEMDEAASQQAKENFEASPWRERLKVYNTSVQQFASAAQHKYDIIISNPPFYENNLKSNDAKRNLALHSAELKLEELIKISGDLLKDDGKLFILIPYNRTEQLSALIRDHLSIKEIVFVKQTPKHQFFRSMFLLGKEKSSAVTSEMIVMGGDGRYDGEFIKLLQDYYLLL</sequence>
<reference evidence="8 9" key="1">
    <citation type="submission" date="2016-10" db="EMBL/GenBank/DDBJ databases">
        <authorList>
            <person name="de Groot N.N."/>
        </authorList>
    </citation>
    <scope>NUCLEOTIDE SEQUENCE [LARGE SCALE GENOMIC DNA]</scope>
    <source>
        <strain evidence="8 9">DSM 28286</strain>
    </source>
</reference>
<dbReference type="AlphaFoldDB" id="A0A1I5UFR3"/>
<evidence type="ECO:0000256" key="3">
    <source>
        <dbReference type="ARBA" id="ARBA00022679"/>
    </source>
</evidence>
<dbReference type="OrthoDB" id="5383291at2"/>
<dbReference type="HAMAP" id="MF_01872">
    <property type="entry name" value="tRNA_methyltr_YfiC"/>
    <property type="match status" value="1"/>
</dbReference>
<dbReference type="InterPro" id="IPR007848">
    <property type="entry name" value="Small_mtfrase_dom"/>
</dbReference>
<dbReference type="PROSITE" id="PS00092">
    <property type="entry name" value="N6_MTASE"/>
    <property type="match status" value="1"/>
</dbReference>
<evidence type="ECO:0000313" key="9">
    <source>
        <dbReference type="Proteomes" id="UP000199031"/>
    </source>
</evidence>
<dbReference type="InterPro" id="IPR020596">
    <property type="entry name" value="rRNA_Ade_Mease_Trfase_CS"/>
</dbReference>
<evidence type="ECO:0000256" key="6">
    <source>
        <dbReference type="HAMAP-Rule" id="MF_01872"/>
    </source>
</evidence>
<dbReference type="SUPFAM" id="SSF53335">
    <property type="entry name" value="S-adenosyl-L-methionine-dependent methyltransferases"/>
    <property type="match status" value="1"/>
</dbReference>
<evidence type="ECO:0000256" key="5">
    <source>
        <dbReference type="ARBA" id="ARBA00022694"/>
    </source>
</evidence>
<dbReference type="GO" id="GO:0000179">
    <property type="term" value="F:rRNA (adenine-N6,N6-)-dimethyltransferase activity"/>
    <property type="evidence" value="ECO:0007669"/>
    <property type="project" value="InterPro"/>
</dbReference>
<keyword evidence="3 6" id="KW-0808">Transferase</keyword>
<dbReference type="InterPro" id="IPR022882">
    <property type="entry name" value="tRNA_adenine-N6_MeTrfase"/>
</dbReference>
<dbReference type="GO" id="GO:0003676">
    <property type="term" value="F:nucleic acid binding"/>
    <property type="evidence" value="ECO:0007669"/>
    <property type="project" value="InterPro"/>
</dbReference>
<dbReference type="InterPro" id="IPR029063">
    <property type="entry name" value="SAM-dependent_MTases_sf"/>
</dbReference>
<dbReference type="InterPro" id="IPR002052">
    <property type="entry name" value="DNA_methylase_N6_adenine_CS"/>
</dbReference>
<dbReference type="GO" id="GO:0005737">
    <property type="term" value="C:cytoplasm"/>
    <property type="evidence" value="ECO:0007669"/>
    <property type="project" value="UniProtKB-SubCell"/>
</dbReference>
<dbReference type="Pfam" id="PF05175">
    <property type="entry name" value="MTS"/>
    <property type="match status" value="1"/>
</dbReference>
<keyword evidence="4 6" id="KW-0949">S-adenosyl-L-methionine</keyword>
<keyword evidence="1 6" id="KW-0963">Cytoplasm</keyword>
<evidence type="ECO:0000313" key="8">
    <source>
        <dbReference type="EMBL" id="SFP94130.1"/>
    </source>
</evidence>
<evidence type="ECO:0000259" key="7">
    <source>
        <dbReference type="Pfam" id="PF05175"/>
    </source>
</evidence>
<dbReference type="CDD" id="cd02440">
    <property type="entry name" value="AdoMet_MTases"/>
    <property type="match status" value="1"/>
</dbReference>
<gene>
    <name evidence="8" type="ORF">SAMN05444277_103267</name>
</gene>
<dbReference type="GO" id="GO:0008033">
    <property type="term" value="P:tRNA processing"/>
    <property type="evidence" value="ECO:0007669"/>
    <property type="project" value="UniProtKB-UniRule"/>
</dbReference>
<keyword evidence="2 6" id="KW-0489">Methyltransferase</keyword>
<accession>A0A1I5UFR3</accession>
<dbReference type="Gene3D" id="3.40.50.150">
    <property type="entry name" value="Vaccinia Virus protein VP39"/>
    <property type="match status" value="1"/>
</dbReference>
<evidence type="ECO:0000256" key="2">
    <source>
        <dbReference type="ARBA" id="ARBA00022603"/>
    </source>
</evidence>
<dbReference type="InterPro" id="IPR050210">
    <property type="entry name" value="tRNA_Adenine-N(6)_MTase"/>
</dbReference>
<proteinExistence type="inferred from homology"/>
<evidence type="ECO:0000256" key="4">
    <source>
        <dbReference type="ARBA" id="ARBA00022691"/>
    </source>
</evidence>
<name>A0A1I5UFR3_9BACT</name>
<evidence type="ECO:0000256" key="1">
    <source>
        <dbReference type="ARBA" id="ARBA00022490"/>
    </source>
</evidence>
<feature type="domain" description="Methyltransferase small" evidence="7">
    <location>
        <begin position="41"/>
        <end position="182"/>
    </location>
</feature>
<comment type="similarity">
    <text evidence="6">Belongs to the methyltransferase superfamily. tRNA (adenine-N(6)-)-methyltransferase family.</text>
</comment>
<comment type="catalytic activity">
    <reaction evidence="6">
        <text>adenosine(37) in tRNA1(Val) + S-adenosyl-L-methionine = N(6)-methyladenosine(37) in tRNA1(Val) + S-adenosyl-L-homocysteine + H(+)</text>
        <dbReference type="Rhea" id="RHEA:43160"/>
        <dbReference type="Rhea" id="RHEA-COMP:10369"/>
        <dbReference type="Rhea" id="RHEA-COMP:10370"/>
        <dbReference type="ChEBI" id="CHEBI:15378"/>
        <dbReference type="ChEBI" id="CHEBI:57856"/>
        <dbReference type="ChEBI" id="CHEBI:59789"/>
        <dbReference type="ChEBI" id="CHEBI:74411"/>
        <dbReference type="ChEBI" id="CHEBI:74449"/>
        <dbReference type="EC" id="2.1.1.223"/>
    </reaction>
</comment>
<keyword evidence="9" id="KW-1185">Reference proteome</keyword>
<dbReference type="PROSITE" id="PS01131">
    <property type="entry name" value="RRNA_A_DIMETH"/>
    <property type="match status" value="1"/>
</dbReference>